<dbReference type="Pfam" id="PF11079">
    <property type="entry name" value="YqhG"/>
    <property type="match status" value="1"/>
</dbReference>
<protein>
    <recommendedName>
        <fullName evidence="3">YqhG family protein</fullName>
    </recommendedName>
</protein>
<sequence>MLQKEIHQYLETFFKENDCAIEDNSPGHLTIQLTIDMDKELMNRPFYWTYLEKTGGIPNPMKLTFITDQEKTPDNIKGEVIHFGAPRLHQIFNVTKKLSANIRLYEIPSKADSTQQIPLHPWLMLNVKISYRCDRKKDLIKSIGLNLINGSLFEDFYEKAETLNLQPTIPDYCFTISPIIKPMSGIKRIENHLINEVKKEDHPWAEDAINRWNEDLQLLDHFYEDHSEKPETYEIEKEALKDQYEPVVNIDIINGGLYYLNTHPYNIIERG</sequence>
<evidence type="ECO:0000313" key="2">
    <source>
        <dbReference type="Proteomes" id="UP001232343"/>
    </source>
</evidence>
<evidence type="ECO:0000313" key="1">
    <source>
        <dbReference type="EMBL" id="MDQ0342198.1"/>
    </source>
</evidence>
<gene>
    <name evidence="1" type="ORF">J2S14_000991</name>
</gene>
<dbReference type="EMBL" id="JAUSUO010000001">
    <property type="protein sequence ID" value="MDQ0342198.1"/>
    <property type="molecule type" value="Genomic_DNA"/>
</dbReference>
<proteinExistence type="predicted"/>
<evidence type="ECO:0008006" key="3">
    <source>
        <dbReference type="Google" id="ProtNLM"/>
    </source>
</evidence>
<dbReference type="RefSeq" id="WP_244680379.1">
    <property type="nucleotide sequence ID" value="NZ_JALIRM010000001.1"/>
</dbReference>
<name>A0ABU0D1B4_9BACI</name>
<accession>A0ABU0D1B4</accession>
<comment type="caution">
    <text evidence="1">The sequence shown here is derived from an EMBL/GenBank/DDBJ whole genome shotgun (WGS) entry which is preliminary data.</text>
</comment>
<dbReference type="InterPro" id="IPR024562">
    <property type="entry name" value="YqhG"/>
</dbReference>
<reference evidence="1 2" key="1">
    <citation type="submission" date="2023-07" db="EMBL/GenBank/DDBJ databases">
        <title>Genomic Encyclopedia of Type Strains, Phase IV (KMG-IV): sequencing the most valuable type-strain genomes for metagenomic binning, comparative biology and taxonomic classification.</title>
        <authorList>
            <person name="Goeker M."/>
        </authorList>
    </citation>
    <scope>NUCLEOTIDE SEQUENCE [LARGE SCALE GENOMIC DNA]</scope>
    <source>
        <strain evidence="1 2">DSM 27848</strain>
    </source>
</reference>
<dbReference type="Proteomes" id="UP001232343">
    <property type="component" value="Unassembled WGS sequence"/>
</dbReference>
<keyword evidence="2" id="KW-1185">Reference proteome</keyword>
<organism evidence="1 2">
    <name type="scientific">Lederbergia wuyishanensis</name>
    <dbReference type="NCBI Taxonomy" id="1347903"/>
    <lineage>
        <taxon>Bacteria</taxon>
        <taxon>Bacillati</taxon>
        <taxon>Bacillota</taxon>
        <taxon>Bacilli</taxon>
        <taxon>Bacillales</taxon>
        <taxon>Bacillaceae</taxon>
        <taxon>Lederbergia</taxon>
    </lineage>
</organism>